<evidence type="ECO:0000313" key="10">
    <source>
        <dbReference type="EMBL" id="QIL45787.1"/>
    </source>
</evidence>
<dbReference type="FunFam" id="3.30.300.30:FF:000012">
    <property type="entry name" value="D-alanine--D-alanyl carrier protein ligase"/>
    <property type="match status" value="1"/>
</dbReference>
<comment type="caution">
    <text evidence="7">Lacks conserved residue(s) required for the propagation of feature annotation.</text>
</comment>
<dbReference type="PANTHER" id="PTHR45398:SF1">
    <property type="entry name" value="ENZYME, PUTATIVE (JCVI)-RELATED"/>
    <property type="match status" value="1"/>
</dbReference>
<dbReference type="RefSeq" id="WP_166006629.1">
    <property type="nucleotide sequence ID" value="NZ_CP049886.1"/>
</dbReference>
<dbReference type="NCBIfam" id="TIGR01733">
    <property type="entry name" value="AA-adenyl-dom"/>
    <property type="match status" value="1"/>
</dbReference>
<dbReference type="CDD" id="cd05945">
    <property type="entry name" value="DltA"/>
    <property type="match status" value="1"/>
</dbReference>
<reference evidence="10 11" key="1">
    <citation type="submission" date="2020-03" db="EMBL/GenBank/DDBJ databases">
        <title>Vagococcus sp. nov., isolated from beetles.</title>
        <authorList>
            <person name="Hyun D.-W."/>
            <person name="Bae J.-W."/>
        </authorList>
    </citation>
    <scope>NUCLEOTIDE SEQUENCE [LARGE SCALE GENOMIC DNA]</scope>
    <source>
        <strain evidence="10 11">HDW17A</strain>
    </source>
</reference>
<feature type="binding site" evidence="7">
    <location>
        <position position="491"/>
    </location>
    <ligand>
        <name>ATP</name>
        <dbReference type="ChEBI" id="CHEBI:30616"/>
    </ligand>
</feature>
<dbReference type="Proteomes" id="UP000500890">
    <property type="component" value="Chromosome"/>
</dbReference>
<evidence type="ECO:0000256" key="6">
    <source>
        <dbReference type="ARBA" id="ARBA00061336"/>
    </source>
</evidence>
<dbReference type="InterPro" id="IPR010072">
    <property type="entry name" value="DltA"/>
</dbReference>
<evidence type="ECO:0000256" key="3">
    <source>
        <dbReference type="ARBA" id="ARBA00022741"/>
    </source>
</evidence>
<comment type="subcellular location">
    <subcellularLocation>
        <location evidence="7">Cytoplasm</location>
    </subcellularLocation>
</comment>
<evidence type="ECO:0000256" key="1">
    <source>
        <dbReference type="ARBA" id="ARBA00022490"/>
    </source>
</evidence>
<name>A0A6G8ALC1_9ENTE</name>
<dbReference type="GO" id="GO:0005524">
    <property type="term" value="F:ATP binding"/>
    <property type="evidence" value="ECO:0007669"/>
    <property type="project" value="UniProtKB-KW"/>
</dbReference>
<dbReference type="PROSITE" id="PS00455">
    <property type="entry name" value="AMP_BINDING"/>
    <property type="match status" value="1"/>
</dbReference>
<dbReference type="NCBIfam" id="NF003417">
    <property type="entry name" value="PRK04813.1"/>
    <property type="match status" value="1"/>
</dbReference>
<dbReference type="Pfam" id="PF13193">
    <property type="entry name" value="AMP-binding_C"/>
    <property type="match status" value="1"/>
</dbReference>
<sequence>MSRNFIINQIDEWAKKDPERVCFKDGESSYSYKQLKRDSDTLANHFINSLEKNEPILIFGGIYYEMVVSFLAAMKAGHPYIPVDSQTPLDRVEMIISVAKPSCIIAWDELSIDTTTKFINRVQAESILRDDKSIELKNVISGDDVMYIIFTSGTTGVPKGVQITFNNLTDHLDWLMNNFGFEEGDKFLAQTSYSFDVSVMITYPCLLNGGVLNPVSKELIGNFNDLFIALKKMDLNIWISTPSFVEICLLDPNFNGDNYPNLKSFILAGEELKHSLAETLVNRFPNAETINAYGPTEATIIVTKMVITPELLAKSERLPIGEIKTGTGMYIVDDEGNKLPDGQVGELIIDGPTISPGYLNNPEKTAEAFFDMDGIPSYHSGDAAYIKDGIVYYQGRIDFQIKLHGYRIELEDVEHNLNKVSYVKTCTVVPKYKEHKVQQLVAYVVANPHDFEKDFKLSKAIKEEMKHHVMDYMIPQKFVYVDALPLTPNGKVDRKKLIAEVNN</sequence>
<comment type="similarity">
    <text evidence="6 7">Belongs to the ATP-dependent AMP-binding enzyme family. DltA subfamily.</text>
</comment>
<evidence type="ECO:0000313" key="11">
    <source>
        <dbReference type="Proteomes" id="UP000500890"/>
    </source>
</evidence>
<evidence type="ECO:0000259" key="9">
    <source>
        <dbReference type="Pfam" id="PF13193"/>
    </source>
</evidence>
<dbReference type="NCBIfam" id="TIGR01734">
    <property type="entry name" value="D-ala-DACP-lig"/>
    <property type="match status" value="1"/>
</dbReference>
<dbReference type="InterPro" id="IPR044507">
    <property type="entry name" value="DltA-like"/>
</dbReference>
<comment type="function">
    <text evidence="5 7">Catalyzes the first step in the D-alanylation of lipoteichoic acid (LTA), the activation of D-alanine and its transfer onto the D-alanyl carrier protein (Dcp) DltC. In an ATP-dependent two-step reaction, forms a high energy D-alanyl-AMP intermediate, followed by transfer of the D-alanyl residue as a thiol ester to the phosphopantheinyl prosthetic group of the Dcp. D-alanylation of LTA plays an important role in modulating the properties of the cell wall in Gram-positive bacteria, influencing the net charge of the cell wall.</text>
</comment>
<feature type="binding site" evidence="7">
    <location>
        <begin position="393"/>
        <end position="396"/>
    </location>
    <ligand>
        <name>ATP</name>
        <dbReference type="ChEBI" id="CHEBI:30616"/>
    </ligand>
</feature>
<keyword evidence="3 7" id="KW-0547">Nucleotide-binding</keyword>
<protein>
    <recommendedName>
        <fullName evidence="7">D-alanine--D-alanyl carrier protein ligase</fullName>
        <shortName evidence="7">DCL</shortName>
        <ecNumber evidence="7">6.2.1.54</ecNumber>
    </recommendedName>
    <alternativeName>
        <fullName evidence="7">D-alanine--poly(phosphoribitol) ligase subunit 1</fullName>
    </alternativeName>
    <alternativeName>
        <fullName evidence="7">D-alanine-activating enzyme</fullName>
        <shortName evidence="7">DAE</shortName>
    </alternativeName>
</protein>
<keyword evidence="2 7" id="KW-0436">Ligase</keyword>
<evidence type="ECO:0000256" key="5">
    <source>
        <dbReference type="ARBA" id="ARBA00054605"/>
    </source>
</evidence>
<dbReference type="EC" id="6.2.1.54" evidence="7"/>
<dbReference type="Pfam" id="PF00501">
    <property type="entry name" value="AMP-binding"/>
    <property type="match status" value="1"/>
</dbReference>
<comment type="pathway">
    <text evidence="7">Cell wall biogenesis; lipoteichoic acid biosynthesis.</text>
</comment>
<dbReference type="PANTHER" id="PTHR45398">
    <property type="match status" value="1"/>
</dbReference>
<dbReference type="Gene3D" id="3.40.50.12780">
    <property type="entry name" value="N-terminal domain of ligase-like"/>
    <property type="match status" value="1"/>
</dbReference>
<dbReference type="UniPathway" id="UPA00556"/>
<gene>
    <name evidence="7 10" type="primary">dltA</name>
    <name evidence="10" type="ORF">G7081_01130</name>
</gene>
<feature type="domain" description="AMP-dependent synthetase/ligase" evidence="8">
    <location>
        <begin position="11"/>
        <end position="359"/>
    </location>
</feature>
<feature type="binding site" evidence="7">
    <location>
        <position position="196"/>
    </location>
    <ligand>
        <name>D-alanine</name>
        <dbReference type="ChEBI" id="CHEBI:57416"/>
    </ligand>
</feature>
<accession>A0A6G8ALC1</accession>
<evidence type="ECO:0000256" key="7">
    <source>
        <dbReference type="HAMAP-Rule" id="MF_00593"/>
    </source>
</evidence>
<keyword evidence="1 7" id="KW-0963">Cytoplasm</keyword>
<dbReference type="AlphaFoldDB" id="A0A6G8ALC1"/>
<organism evidence="10 11">
    <name type="scientific">Vagococcus coleopterorum</name>
    <dbReference type="NCBI Taxonomy" id="2714946"/>
    <lineage>
        <taxon>Bacteria</taxon>
        <taxon>Bacillati</taxon>
        <taxon>Bacillota</taxon>
        <taxon>Bacilli</taxon>
        <taxon>Lactobacillales</taxon>
        <taxon>Enterococcaceae</taxon>
        <taxon>Vagococcus</taxon>
    </lineage>
</organism>
<dbReference type="GO" id="GO:0070395">
    <property type="term" value="P:lipoteichoic acid biosynthetic process"/>
    <property type="evidence" value="ECO:0007669"/>
    <property type="project" value="UniProtKB-UniRule"/>
</dbReference>
<dbReference type="KEGG" id="vah:G7081_01130"/>
<proteinExistence type="inferred from homology"/>
<feature type="binding site" evidence="7">
    <location>
        <position position="491"/>
    </location>
    <ligand>
        <name>D-alanine</name>
        <dbReference type="ChEBI" id="CHEBI:57416"/>
    </ligand>
</feature>
<keyword evidence="11" id="KW-1185">Reference proteome</keyword>
<feature type="domain" description="AMP-binding enzyme C-terminal" evidence="9">
    <location>
        <begin position="413"/>
        <end position="491"/>
    </location>
</feature>
<dbReference type="HAMAP" id="MF_00593">
    <property type="entry name" value="DltA"/>
    <property type="match status" value="1"/>
</dbReference>
<evidence type="ECO:0000256" key="4">
    <source>
        <dbReference type="ARBA" id="ARBA00022840"/>
    </source>
</evidence>
<dbReference type="GO" id="GO:0005737">
    <property type="term" value="C:cytoplasm"/>
    <property type="evidence" value="ECO:0007669"/>
    <property type="project" value="UniProtKB-SubCell"/>
</dbReference>
<keyword evidence="4 7" id="KW-0067">ATP-binding</keyword>
<dbReference type="Gene3D" id="3.30.300.30">
    <property type="match status" value="1"/>
</dbReference>
<evidence type="ECO:0000259" key="8">
    <source>
        <dbReference type="Pfam" id="PF00501"/>
    </source>
</evidence>
<dbReference type="GO" id="GO:0047473">
    <property type="term" value="F:D-alanine [D-alanyl carrier protein] ligase activity"/>
    <property type="evidence" value="ECO:0007669"/>
    <property type="project" value="UniProtKB-UniRule"/>
</dbReference>
<comment type="catalytic activity">
    <reaction evidence="7">
        <text>holo-[D-alanyl-carrier protein] + D-alanine + ATP = D-alanyl-[D-alanyl-carrier protein] + AMP + diphosphate</text>
        <dbReference type="Rhea" id="RHEA:55132"/>
        <dbReference type="Rhea" id="RHEA-COMP:14102"/>
        <dbReference type="Rhea" id="RHEA-COMP:14103"/>
        <dbReference type="ChEBI" id="CHEBI:30616"/>
        <dbReference type="ChEBI" id="CHEBI:33019"/>
        <dbReference type="ChEBI" id="CHEBI:57416"/>
        <dbReference type="ChEBI" id="CHEBI:64479"/>
        <dbReference type="ChEBI" id="CHEBI:138620"/>
        <dbReference type="ChEBI" id="CHEBI:456215"/>
        <dbReference type="EC" id="6.2.1.54"/>
    </reaction>
</comment>
<feature type="binding site" evidence="7">
    <location>
        <begin position="291"/>
        <end position="296"/>
    </location>
    <ligand>
        <name>ATP</name>
        <dbReference type="ChEBI" id="CHEBI:30616"/>
    </ligand>
</feature>
<dbReference type="InterPro" id="IPR045851">
    <property type="entry name" value="AMP-bd_C_sf"/>
</dbReference>
<dbReference type="EMBL" id="CP049886">
    <property type="protein sequence ID" value="QIL45787.1"/>
    <property type="molecule type" value="Genomic_DNA"/>
</dbReference>
<dbReference type="InterPro" id="IPR000873">
    <property type="entry name" value="AMP-dep_synth/lig_dom"/>
</dbReference>
<dbReference type="InterPro" id="IPR042099">
    <property type="entry name" value="ANL_N_sf"/>
</dbReference>
<feature type="binding site" evidence="7">
    <location>
        <begin position="151"/>
        <end position="152"/>
    </location>
    <ligand>
        <name>ATP</name>
        <dbReference type="ChEBI" id="CHEBI:30616"/>
    </ligand>
</feature>
<feature type="binding site" evidence="7">
    <location>
        <position position="382"/>
    </location>
    <ligand>
        <name>ATP</name>
        <dbReference type="ChEBI" id="CHEBI:30616"/>
    </ligand>
</feature>
<dbReference type="InterPro" id="IPR010071">
    <property type="entry name" value="AA_adenyl_dom"/>
</dbReference>
<dbReference type="InterPro" id="IPR025110">
    <property type="entry name" value="AMP-bd_C"/>
</dbReference>
<dbReference type="InterPro" id="IPR020845">
    <property type="entry name" value="AMP-binding_CS"/>
</dbReference>
<dbReference type="SUPFAM" id="SSF56801">
    <property type="entry name" value="Acetyl-CoA synthetase-like"/>
    <property type="match status" value="1"/>
</dbReference>
<evidence type="ECO:0000256" key="2">
    <source>
        <dbReference type="ARBA" id="ARBA00022598"/>
    </source>
</evidence>